<protein>
    <submittedName>
        <fullName evidence="2">(northern house mosquito) hypothetical protein</fullName>
    </submittedName>
</protein>
<dbReference type="EMBL" id="HBUE01027499">
    <property type="protein sequence ID" value="CAG6454862.1"/>
    <property type="molecule type" value="Transcribed_RNA"/>
</dbReference>
<feature type="chain" id="PRO_5034894866" evidence="1">
    <location>
        <begin position="18"/>
        <end position="106"/>
    </location>
</feature>
<feature type="signal peptide" evidence="1">
    <location>
        <begin position="1"/>
        <end position="17"/>
    </location>
</feature>
<evidence type="ECO:0000256" key="1">
    <source>
        <dbReference type="SAM" id="SignalP"/>
    </source>
</evidence>
<evidence type="ECO:0000313" key="2">
    <source>
        <dbReference type="EMBL" id="CAG6454862.1"/>
    </source>
</evidence>
<reference evidence="2" key="1">
    <citation type="submission" date="2021-05" db="EMBL/GenBank/DDBJ databases">
        <authorList>
            <person name="Alioto T."/>
            <person name="Alioto T."/>
            <person name="Gomez Garrido J."/>
        </authorList>
    </citation>
    <scope>NUCLEOTIDE SEQUENCE</scope>
</reference>
<organism evidence="2">
    <name type="scientific">Culex pipiens</name>
    <name type="common">House mosquito</name>
    <dbReference type="NCBI Taxonomy" id="7175"/>
    <lineage>
        <taxon>Eukaryota</taxon>
        <taxon>Metazoa</taxon>
        <taxon>Ecdysozoa</taxon>
        <taxon>Arthropoda</taxon>
        <taxon>Hexapoda</taxon>
        <taxon>Insecta</taxon>
        <taxon>Pterygota</taxon>
        <taxon>Neoptera</taxon>
        <taxon>Endopterygota</taxon>
        <taxon>Diptera</taxon>
        <taxon>Nematocera</taxon>
        <taxon>Culicoidea</taxon>
        <taxon>Culicidae</taxon>
        <taxon>Culicinae</taxon>
        <taxon>Culicini</taxon>
        <taxon>Culex</taxon>
        <taxon>Culex</taxon>
    </lineage>
</organism>
<keyword evidence="1" id="KW-0732">Signal</keyword>
<accession>A0A8D8ADA4</accession>
<sequence length="106" mass="11196">MWLLLNCCCCCCCWTNASVLTRSCRSSVVFLSLRRTGGGKAGIVGGVSVRIVDVGRIVGDPDPHAVIPATTVAEHSLVDRGRTWFCLTDPVATAAGASPGRHRGLR</sequence>
<proteinExistence type="predicted"/>
<dbReference type="AlphaFoldDB" id="A0A8D8ADA4"/>
<name>A0A8D8ADA4_CULPI</name>